<feature type="compositionally biased region" description="Basic and acidic residues" evidence="1">
    <location>
        <begin position="21"/>
        <end position="31"/>
    </location>
</feature>
<dbReference type="AlphaFoldDB" id="A0A2U9BPS3"/>
<feature type="compositionally biased region" description="Basic and acidic residues" evidence="1">
    <location>
        <begin position="1"/>
        <end position="11"/>
    </location>
</feature>
<protein>
    <submittedName>
        <fullName evidence="2">Uncharacterized protein</fullName>
    </submittedName>
</protein>
<feature type="compositionally biased region" description="Acidic residues" evidence="1">
    <location>
        <begin position="54"/>
        <end position="64"/>
    </location>
</feature>
<name>A0A2U9BPS3_SCOMX</name>
<feature type="region of interest" description="Disordered" evidence="1">
    <location>
        <begin position="1"/>
        <end position="74"/>
    </location>
</feature>
<proteinExistence type="predicted"/>
<dbReference type="EMBL" id="CP026250">
    <property type="protein sequence ID" value="AWP05892.1"/>
    <property type="molecule type" value="Genomic_DNA"/>
</dbReference>
<dbReference type="EMBL" id="CP026250">
    <property type="protein sequence ID" value="AWP05893.1"/>
    <property type="molecule type" value="Genomic_DNA"/>
</dbReference>
<feature type="region of interest" description="Disordered" evidence="1">
    <location>
        <begin position="138"/>
        <end position="168"/>
    </location>
</feature>
<evidence type="ECO:0000313" key="3">
    <source>
        <dbReference type="Proteomes" id="UP000246464"/>
    </source>
</evidence>
<reference evidence="2 3" key="1">
    <citation type="submission" date="2017-12" db="EMBL/GenBank/DDBJ databases">
        <title>Integrating genomic resources of turbot (Scophthalmus maximus) in depth evaluation of genetic and physical mapping variation across individuals.</title>
        <authorList>
            <person name="Martinez P."/>
        </authorList>
    </citation>
    <scope>NUCLEOTIDE SEQUENCE [LARGE SCALE GENOMIC DNA]</scope>
</reference>
<accession>A0A2U9BPS3</accession>
<organism evidence="2 3">
    <name type="scientific">Scophthalmus maximus</name>
    <name type="common">Turbot</name>
    <name type="synonym">Psetta maxima</name>
    <dbReference type="NCBI Taxonomy" id="52904"/>
    <lineage>
        <taxon>Eukaryota</taxon>
        <taxon>Metazoa</taxon>
        <taxon>Chordata</taxon>
        <taxon>Craniata</taxon>
        <taxon>Vertebrata</taxon>
        <taxon>Euteleostomi</taxon>
        <taxon>Actinopterygii</taxon>
        <taxon>Neopterygii</taxon>
        <taxon>Teleostei</taxon>
        <taxon>Neoteleostei</taxon>
        <taxon>Acanthomorphata</taxon>
        <taxon>Carangaria</taxon>
        <taxon>Pleuronectiformes</taxon>
        <taxon>Pleuronectoidei</taxon>
        <taxon>Scophthalmidae</taxon>
        <taxon>Scophthalmus</taxon>
    </lineage>
</organism>
<dbReference type="Proteomes" id="UP000246464">
    <property type="component" value="Chromosome 8"/>
</dbReference>
<feature type="compositionally biased region" description="Polar residues" evidence="1">
    <location>
        <begin position="34"/>
        <end position="46"/>
    </location>
</feature>
<evidence type="ECO:0000256" key="1">
    <source>
        <dbReference type="SAM" id="MobiDB-lite"/>
    </source>
</evidence>
<keyword evidence="3" id="KW-1185">Reference proteome</keyword>
<evidence type="ECO:0000313" key="2">
    <source>
        <dbReference type="EMBL" id="AWP05893.1"/>
    </source>
</evidence>
<sequence length="168" mass="18740">MSSPGRVERETSAPSVHSPGRGKEAGQKDGDCQQPENRVEWTTTEQSENKDNGDIQEDAAEEEVSTSLSVGDGRHLVDLGSPSEFIVDEDCIFQLLRSCRICNRYCQVKKKVHGLKLTVSQTCRFCQSHFTWTNLQDENEEEDVDDFSDFSNGKDRAHGKLSPGSNKS</sequence>
<feature type="compositionally biased region" description="Acidic residues" evidence="1">
    <location>
        <begin position="138"/>
        <end position="148"/>
    </location>
</feature>
<gene>
    <name evidence="2" type="ORF">SMAX5B_007288</name>
</gene>